<dbReference type="Proteomes" id="UP000377224">
    <property type="component" value="Unassembled WGS sequence"/>
</dbReference>
<name>A0A5E7JQ49_PSEFL</name>
<organism evidence="1 2">
    <name type="scientific">Pseudomonas fluorescens</name>
    <dbReference type="NCBI Taxonomy" id="294"/>
    <lineage>
        <taxon>Bacteria</taxon>
        <taxon>Pseudomonadati</taxon>
        <taxon>Pseudomonadota</taxon>
        <taxon>Gammaproteobacteria</taxon>
        <taxon>Pseudomonadales</taxon>
        <taxon>Pseudomonadaceae</taxon>
        <taxon>Pseudomonas</taxon>
    </lineage>
</organism>
<dbReference type="EMBL" id="CABVIN010000002">
    <property type="protein sequence ID" value="VVO89946.1"/>
    <property type="molecule type" value="Genomic_DNA"/>
</dbReference>
<gene>
    <name evidence="1" type="ORF">PS896_02271</name>
</gene>
<evidence type="ECO:0000313" key="2">
    <source>
        <dbReference type="Proteomes" id="UP000377224"/>
    </source>
</evidence>
<evidence type="ECO:0000313" key="1">
    <source>
        <dbReference type="EMBL" id="VVO89946.1"/>
    </source>
</evidence>
<accession>A0A5E7JQ49</accession>
<sequence length="80" mass="9006">MCAGRQARKPRKRYRVGLNIEGNPIPNVGVSLLAIAVYQPGIFQLTHRYREQAHSYNGIYAVQGDWRMTSTKFIGLNPGC</sequence>
<proteinExistence type="predicted"/>
<reference evidence="1 2" key="1">
    <citation type="submission" date="2019-09" db="EMBL/GenBank/DDBJ databases">
        <authorList>
            <person name="Chandra G."/>
            <person name="Truman W A."/>
        </authorList>
    </citation>
    <scope>NUCLEOTIDE SEQUENCE [LARGE SCALE GENOMIC DNA]</scope>
    <source>
        <strain evidence="1">PS896</strain>
    </source>
</reference>
<dbReference type="AlphaFoldDB" id="A0A5E7JQ49"/>
<protein>
    <submittedName>
        <fullName evidence="1">Uncharacterized protein</fullName>
    </submittedName>
</protein>